<evidence type="ECO:0000313" key="2">
    <source>
        <dbReference type="EMBL" id="KAK3699074.1"/>
    </source>
</evidence>
<feature type="region of interest" description="Disordered" evidence="1">
    <location>
        <begin position="22"/>
        <end position="45"/>
    </location>
</feature>
<dbReference type="AlphaFoldDB" id="A0AAE0XNR9"/>
<organism evidence="2 3">
    <name type="scientific">Elysia crispata</name>
    <name type="common">lettuce slug</name>
    <dbReference type="NCBI Taxonomy" id="231223"/>
    <lineage>
        <taxon>Eukaryota</taxon>
        <taxon>Metazoa</taxon>
        <taxon>Spiralia</taxon>
        <taxon>Lophotrochozoa</taxon>
        <taxon>Mollusca</taxon>
        <taxon>Gastropoda</taxon>
        <taxon>Heterobranchia</taxon>
        <taxon>Euthyneura</taxon>
        <taxon>Panpulmonata</taxon>
        <taxon>Sacoglossa</taxon>
        <taxon>Placobranchoidea</taxon>
        <taxon>Plakobranchidae</taxon>
        <taxon>Elysia</taxon>
    </lineage>
</organism>
<evidence type="ECO:0000256" key="1">
    <source>
        <dbReference type="SAM" id="MobiDB-lite"/>
    </source>
</evidence>
<name>A0AAE0XNR9_9GAST</name>
<sequence length="70" mass="8111">MWSTSLCKELTNLVTLEINRESSSKSKLSFSQSRHHNLSNYSNPQGFHLEKQHHLSVTFNRSTISYICNL</sequence>
<gene>
    <name evidence="2" type="ORF">RRG08_041636</name>
</gene>
<keyword evidence="3" id="KW-1185">Reference proteome</keyword>
<evidence type="ECO:0000313" key="3">
    <source>
        <dbReference type="Proteomes" id="UP001283361"/>
    </source>
</evidence>
<accession>A0AAE0XNR9</accession>
<dbReference type="EMBL" id="JAWDGP010007955">
    <property type="protein sequence ID" value="KAK3699074.1"/>
    <property type="molecule type" value="Genomic_DNA"/>
</dbReference>
<proteinExistence type="predicted"/>
<protein>
    <submittedName>
        <fullName evidence="2">Uncharacterized protein</fullName>
    </submittedName>
</protein>
<dbReference type="Proteomes" id="UP001283361">
    <property type="component" value="Unassembled WGS sequence"/>
</dbReference>
<comment type="caution">
    <text evidence="2">The sequence shown here is derived from an EMBL/GenBank/DDBJ whole genome shotgun (WGS) entry which is preliminary data.</text>
</comment>
<reference evidence="2" key="1">
    <citation type="journal article" date="2023" name="G3 (Bethesda)">
        <title>A reference genome for the long-term kleptoplast-retaining sea slug Elysia crispata morphotype clarki.</title>
        <authorList>
            <person name="Eastman K.E."/>
            <person name="Pendleton A.L."/>
            <person name="Shaikh M.A."/>
            <person name="Suttiyut T."/>
            <person name="Ogas R."/>
            <person name="Tomko P."/>
            <person name="Gavelis G."/>
            <person name="Widhalm J.R."/>
            <person name="Wisecaver J.H."/>
        </authorList>
    </citation>
    <scope>NUCLEOTIDE SEQUENCE</scope>
    <source>
        <strain evidence="2">ECLA1</strain>
    </source>
</reference>